<dbReference type="NCBIfam" id="NF033495">
    <property type="entry name" value="phage_BC1881"/>
    <property type="match status" value="1"/>
</dbReference>
<dbReference type="EMBL" id="KT070866">
    <property type="protein sequence ID" value="AKQ08291.1"/>
    <property type="molecule type" value="Genomic_DNA"/>
</dbReference>
<protein>
    <submittedName>
        <fullName evidence="1">Uncharacterized protein</fullName>
    </submittedName>
</protein>
<evidence type="ECO:0000313" key="1">
    <source>
        <dbReference type="EMBL" id="AKQ08291.1"/>
    </source>
</evidence>
<organism evidence="1 2">
    <name type="scientific">Bacillus phage PBC4</name>
    <dbReference type="NCBI Taxonomy" id="1675028"/>
    <lineage>
        <taxon>Viruses</taxon>
        <taxon>Duplodnaviria</taxon>
        <taxon>Heunggongvirae</taxon>
        <taxon>Uroviricota</taxon>
        <taxon>Caudoviricetes</taxon>
        <taxon>Sejongvirinae</taxon>
        <taxon>Yihwangvirus</taxon>
        <taxon>Yihwangvirus PBC4</taxon>
    </lineage>
</organism>
<dbReference type="Proteomes" id="UP000224963">
    <property type="component" value="Segment"/>
</dbReference>
<proteinExistence type="predicted"/>
<keyword evidence="2" id="KW-1185">Reference proteome</keyword>
<accession>A0A1D6X8E3</accession>
<reference evidence="1 2" key="1">
    <citation type="journal article" date="2016" name="FEMS Microbiol. Lett.">
        <title>Characterization of LysPBC4, a novel Bacillus cereus-specific endolysin of bacteriophage PBC4.</title>
        <authorList>
            <person name="Na H."/>
            <person name="Kong M."/>
            <person name="Ryu S."/>
        </authorList>
    </citation>
    <scope>NUCLEOTIDE SEQUENCE [LARGE SCALE GENOMIC DNA]</scope>
</reference>
<evidence type="ECO:0000313" key="2">
    <source>
        <dbReference type="Proteomes" id="UP000224963"/>
    </source>
</evidence>
<name>A0A1D6X8E3_9CAUD</name>
<dbReference type="InterPro" id="IPR047901">
    <property type="entry name" value="BC1881-like"/>
</dbReference>
<sequence>METNVGIHNEDLCNECFKKQRENILSRFSTKELSEELKKREGVHAVYVNPHELRKINIEGSAVVLINRD</sequence>
<gene>
    <name evidence="1" type="ORF">PBC4_099</name>
</gene>